<evidence type="ECO:0008006" key="4">
    <source>
        <dbReference type="Google" id="ProtNLM"/>
    </source>
</evidence>
<evidence type="ECO:0000313" key="2">
    <source>
        <dbReference type="EMBL" id="MFB9836746.1"/>
    </source>
</evidence>
<evidence type="ECO:0000313" key="3">
    <source>
        <dbReference type="Proteomes" id="UP001589627"/>
    </source>
</evidence>
<dbReference type="EMBL" id="JBHLZP010000307">
    <property type="protein sequence ID" value="MFB9836746.1"/>
    <property type="molecule type" value="Genomic_DNA"/>
</dbReference>
<reference evidence="2 3" key="1">
    <citation type="submission" date="2024-09" db="EMBL/GenBank/DDBJ databases">
        <authorList>
            <person name="Sun Q."/>
            <person name="Mori K."/>
        </authorList>
    </citation>
    <scope>NUCLEOTIDE SEQUENCE [LARGE SCALE GENOMIC DNA]</scope>
    <source>
        <strain evidence="2 3">TBRC 0563</strain>
    </source>
</reference>
<protein>
    <recommendedName>
        <fullName evidence="4">Allantoate amidohydrolase</fullName>
    </recommendedName>
</protein>
<comment type="caution">
    <text evidence="2">The sequence shown here is derived from an EMBL/GenBank/DDBJ whole genome shotgun (WGS) entry which is preliminary data.</text>
</comment>
<proteinExistence type="predicted"/>
<dbReference type="PANTHER" id="PTHR32494">
    <property type="entry name" value="ALLANTOATE DEIMINASE-RELATED"/>
    <property type="match status" value="1"/>
</dbReference>
<name>A0ABV5YQD0_9ACTN</name>
<dbReference type="Gene3D" id="3.40.630.10">
    <property type="entry name" value="Zn peptidases"/>
    <property type="match status" value="1"/>
</dbReference>
<keyword evidence="1" id="KW-0378">Hydrolase</keyword>
<keyword evidence="3" id="KW-1185">Reference proteome</keyword>
<dbReference type="InterPro" id="IPR010158">
    <property type="entry name" value="Amidase_Cbmase"/>
</dbReference>
<gene>
    <name evidence="2" type="ORF">ACFFNX_31685</name>
</gene>
<evidence type="ECO:0000256" key="1">
    <source>
        <dbReference type="ARBA" id="ARBA00022801"/>
    </source>
</evidence>
<dbReference type="SUPFAM" id="SSF53187">
    <property type="entry name" value="Zn-dependent exopeptidases"/>
    <property type="match status" value="1"/>
</dbReference>
<organism evidence="2 3">
    <name type="scientific">Actinoallomurus acaciae</name>
    <dbReference type="NCBI Taxonomy" id="502577"/>
    <lineage>
        <taxon>Bacteria</taxon>
        <taxon>Bacillati</taxon>
        <taxon>Actinomycetota</taxon>
        <taxon>Actinomycetes</taxon>
        <taxon>Streptosporangiales</taxon>
        <taxon>Thermomonosporaceae</taxon>
        <taxon>Actinoallomurus</taxon>
    </lineage>
</organism>
<feature type="non-terminal residue" evidence="2">
    <location>
        <position position="129"/>
    </location>
</feature>
<sequence>MAFEEMWETLRPIGRAGSGGYRRFSWTAADRECRAWFAEEARSRGLAVERDLNGNLFAWWDVEENPGASVGGLLASAASIAADAMVGDARVEAVAGRRDAVLTGSHLDSVPDGGAYDGPLGVVSALAAI</sequence>
<dbReference type="PANTHER" id="PTHR32494:SF5">
    <property type="entry name" value="ALLANTOATE AMIDOHYDROLASE"/>
    <property type="match status" value="1"/>
</dbReference>
<dbReference type="Proteomes" id="UP001589627">
    <property type="component" value="Unassembled WGS sequence"/>
</dbReference>
<accession>A0ABV5YQD0</accession>